<evidence type="ECO:0000256" key="4">
    <source>
        <dbReference type="ARBA" id="ARBA00022982"/>
    </source>
</evidence>
<accession>A0A285NE55</accession>
<feature type="domain" description="Desulfoferrodoxin ferrous iron-binding" evidence="6">
    <location>
        <begin position="22"/>
        <end position="118"/>
    </location>
</feature>
<keyword evidence="3" id="KW-0479">Metal-binding</keyword>
<dbReference type="AlphaFoldDB" id="A0A285NE55"/>
<dbReference type="OrthoDB" id="9814936at2"/>
<evidence type="ECO:0000259" key="6">
    <source>
        <dbReference type="Pfam" id="PF01880"/>
    </source>
</evidence>
<sequence>MPKINNYVDISTVEKEAKRDYIDRHSPFVHVEGTAVKGQKLKVKVKVGEEYCHPDDFDHYIAWVQLWDGDTFLGQATFVPGVQGNQCSQAEVDFYIVPTKNKLKLQAMSYCTKHGLWQGPEVEVEVQEAEAPAGA</sequence>
<comment type="similarity">
    <text evidence="1">Belongs to the desulfoferrodoxin family.</text>
</comment>
<dbReference type="InterPro" id="IPR002742">
    <property type="entry name" value="Desulfoferrodoxin_Fe-bd_dom"/>
</dbReference>
<dbReference type="Pfam" id="PF01880">
    <property type="entry name" value="Desulfoferrodox"/>
    <property type="match status" value="1"/>
</dbReference>
<evidence type="ECO:0000256" key="1">
    <source>
        <dbReference type="ARBA" id="ARBA00005941"/>
    </source>
</evidence>
<dbReference type="GO" id="GO:0005506">
    <property type="term" value="F:iron ion binding"/>
    <property type="evidence" value="ECO:0007669"/>
    <property type="project" value="InterPro"/>
</dbReference>
<name>A0A285NE55_9AQUI</name>
<keyword evidence="8" id="KW-1185">Reference proteome</keyword>
<evidence type="ECO:0000256" key="5">
    <source>
        <dbReference type="ARBA" id="ARBA00023004"/>
    </source>
</evidence>
<dbReference type="InterPro" id="IPR036073">
    <property type="entry name" value="Desulfoferrodoxin_Fe-bd_dom_sf"/>
</dbReference>
<dbReference type="EMBL" id="OBEI01000003">
    <property type="protein sequence ID" value="SNZ07774.1"/>
    <property type="molecule type" value="Genomic_DNA"/>
</dbReference>
<dbReference type="GO" id="GO:0016491">
    <property type="term" value="F:oxidoreductase activity"/>
    <property type="evidence" value="ECO:0007669"/>
    <property type="project" value="InterPro"/>
</dbReference>
<gene>
    <name evidence="7" type="ORF">SAMN06265182_1012</name>
</gene>
<dbReference type="InterPro" id="IPR051233">
    <property type="entry name" value="Desulfoferrodoxin_SOR"/>
</dbReference>
<evidence type="ECO:0000256" key="2">
    <source>
        <dbReference type="ARBA" id="ARBA00022448"/>
    </source>
</evidence>
<reference evidence="8" key="1">
    <citation type="submission" date="2017-09" db="EMBL/GenBank/DDBJ databases">
        <authorList>
            <person name="Varghese N."/>
            <person name="Submissions S."/>
        </authorList>
    </citation>
    <scope>NUCLEOTIDE SEQUENCE [LARGE SCALE GENOMIC DNA]</scope>
    <source>
        <strain evidence="8">DSM 15103</strain>
    </source>
</reference>
<dbReference type="Proteomes" id="UP000219036">
    <property type="component" value="Unassembled WGS sequence"/>
</dbReference>
<dbReference type="SUPFAM" id="SSF49367">
    <property type="entry name" value="Superoxide reductase-like"/>
    <property type="match status" value="1"/>
</dbReference>
<evidence type="ECO:0000256" key="3">
    <source>
        <dbReference type="ARBA" id="ARBA00022723"/>
    </source>
</evidence>
<protein>
    <submittedName>
        <fullName evidence="7">Superoxide reductase</fullName>
    </submittedName>
</protein>
<dbReference type="Gene3D" id="2.60.40.730">
    <property type="entry name" value="SOR catalytic domain"/>
    <property type="match status" value="1"/>
</dbReference>
<proteinExistence type="inferred from homology"/>
<keyword evidence="2" id="KW-0813">Transport</keyword>
<dbReference type="PANTHER" id="PTHR36541">
    <property type="entry name" value="SUPEROXIDE REDUCTASE-RELATED"/>
    <property type="match status" value="1"/>
</dbReference>
<keyword evidence="5" id="KW-0408">Iron</keyword>
<evidence type="ECO:0000313" key="7">
    <source>
        <dbReference type="EMBL" id="SNZ07774.1"/>
    </source>
</evidence>
<organism evidence="7 8">
    <name type="scientific">Persephonella hydrogeniphila</name>
    <dbReference type="NCBI Taxonomy" id="198703"/>
    <lineage>
        <taxon>Bacteria</taxon>
        <taxon>Pseudomonadati</taxon>
        <taxon>Aquificota</taxon>
        <taxon>Aquificia</taxon>
        <taxon>Aquificales</taxon>
        <taxon>Hydrogenothermaceae</taxon>
        <taxon>Persephonella</taxon>
    </lineage>
</organism>
<evidence type="ECO:0000313" key="8">
    <source>
        <dbReference type="Proteomes" id="UP000219036"/>
    </source>
</evidence>
<dbReference type="PANTHER" id="PTHR36541:SF1">
    <property type="entry name" value="SUPEROXIDE REDUCTASE-RELATED"/>
    <property type="match status" value="1"/>
</dbReference>
<keyword evidence="4" id="KW-0249">Electron transport</keyword>
<dbReference type="RefSeq" id="WP_097000188.1">
    <property type="nucleotide sequence ID" value="NZ_OBEI01000003.1"/>
</dbReference>